<dbReference type="PANTHER" id="PTHR35709:SF1">
    <property type="entry name" value="PROTEIN PROTON GRADIENT REGULATION 5, CHLOROPLASTIC"/>
    <property type="match status" value="1"/>
</dbReference>
<dbReference type="GO" id="GO:0009055">
    <property type="term" value="F:electron transfer activity"/>
    <property type="evidence" value="ECO:0007669"/>
    <property type="project" value="TreeGrafter"/>
</dbReference>
<dbReference type="GO" id="GO:0009773">
    <property type="term" value="P:photosynthetic electron transport in photosystem I"/>
    <property type="evidence" value="ECO:0007669"/>
    <property type="project" value="InterPro"/>
</dbReference>
<proteinExistence type="predicted"/>
<comment type="caution">
    <text evidence="1">The sequence shown here is derived from an EMBL/GenBank/DDBJ whole genome shotgun (WGS) entry which is preliminary data.</text>
</comment>
<dbReference type="GO" id="GO:0009507">
    <property type="term" value="C:chloroplast"/>
    <property type="evidence" value="ECO:0007669"/>
    <property type="project" value="TreeGrafter"/>
</dbReference>
<organism evidence="1 2">
    <name type="scientific">Olea europaea subsp. europaea</name>
    <dbReference type="NCBI Taxonomy" id="158383"/>
    <lineage>
        <taxon>Eukaryota</taxon>
        <taxon>Viridiplantae</taxon>
        <taxon>Streptophyta</taxon>
        <taxon>Embryophyta</taxon>
        <taxon>Tracheophyta</taxon>
        <taxon>Spermatophyta</taxon>
        <taxon>Magnoliopsida</taxon>
        <taxon>eudicotyledons</taxon>
        <taxon>Gunneridae</taxon>
        <taxon>Pentapetalae</taxon>
        <taxon>asterids</taxon>
        <taxon>lamiids</taxon>
        <taxon>Lamiales</taxon>
        <taxon>Oleaceae</taxon>
        <taxon>Oleeae</taxon>
        <taxon>Olea</taxon>
    </lineage>
</organism>
<gene>
    <name evidence="1" type="ORF">OLEA9_A054495</name>
</gene>
<dbReference type="OrthoDB" id="26525at2759"/>
<accession>A0A8S0SQE7</accession>
<name>A0A8S0SQE7_OLEEU</name>
<dbReference type="EMBL" id="CACTIH010005485">
    <property type="protein sequence ID" value="CAA2994925.1"/>
    <property type="molecule type" value="Genomic_DNA"/>
</dbReference>
<sequence length="102" mass="10842">MAGLVYAAGSKGGIGVSSSSFMAGKDYTTLAGAVPMVRVDCPVRLRLMMRNVNEGKGVFAPVVVVTRNVIGKKTFNQLRGKAIAFLSQVINNSSCFIYLQPV</sequence>
<dbReference type="GO" id="GO:0009644">
    <property type="term" value="P:response to high light intensity"/>
    <property type="evidence" value="ECO:0007669"/>
    <property type="project" value="InterPro"/>
</dbReference>
<reference evidence="1 2" key="1">
    <citation type="submission" date="2019-12" db="EMBL/GenBank/DDBJ databases">
        <authorList>
            <person name="Alioto T."/>
            <person name="Alioto T."/>
            <person name="Gomez Garrido J."/>
        </authorList>
    </citation>
    <scope>NUCLEOTIDE SEQUENCE [LARGE SCALE GENOMIC DNA]</scope>
</reference>
<dbReference type="AlphaFoldDB" id="A0A8S0SQE7"/>
<dbReference type="InterPro" id="IPR037497">
    <property type="entry name" value="PGR5"/>
</dbReference>
<dbReference type="Proteomes" id="UP000594638">
    <property type="component" value="Unassembled WGS sequence"/>
</dbReference>
<keyword evidence="2" id="KW-1185">Reference proteome</keyword>
<evidence type="ECO:0000313" key="1">
    <source>
        <dbReference type="EMBL" id="CAA2994925.1"/>
    </source>
</evidence>
<evidence type="ECO:0000313" key="2">
    <source>
        <dbReference type="Proteomes" id="UP000594638"/>
    </source>
</evidence>
<dbReference type="Gramene" id="OE9A054495T1">
    <property type="protein sequence ID" value="OE9A054495C1"/>
    <property type="gene ID" value="OE9A054495"/>
</dbReference>
<protein>
    <submittedName>
        <fullName evidence="1">PROTON GRADIENT REGULATION 5, chloroplastic-like</fullName>
    </submittedName>
</protein>
<dbReference type="PANTHER" id="PTHR35709">
    <property type="entry name" value="PROTEIN PROTON GRADIENT REGULATION 5, CHLOROPLASTIC"/>
    <property type="match status" value="1"/>
</dbReference>